<reference evidence="2" key="1">
    <citation type="journal article" date="2023" name="G3 (Bethesda)">
        <title>A reference genome for the long-term kleptoplast-retaining sea slug Elysia crispata morphotype clarki.</title>
        <authorList>
            <person name="Eastman K.E."/>
            <person name="Pendleton A.L."/>
            <person name="Shaikh M.A."/>
            <person name="Suttiyut T."/>
            <person name="Ogas R."/>
            <person name="Tomko P."/>
            <person name="Gavelis G."/>
            <person name="Widhalm J.R."/>
            <person name="Wisecaver J.H."/>
        </authorList>
    </citation>
    <scope>NUCLEOTIDE SEQUENCE</scope>
    <source>
        <strain evidence="2">ECLA1</strain>
    </source>
</reference>
<dbReference type="EMBL" id="JAWDGP010006834">
    <property type="protein sequence ID" value="KAK3734956.1"/>
    <property type="molecule type" value="Genomic_DNA"/>
</dbReference>
<feature type="coiled-coil region" evidence="1">
    <location>
        <begin position="27"/>
        <end position="85"/>
    </location>
</feature>
<keyword evidence="3" id="KW-1185">Reference proteome</keyword>
<proteinExistence type="predicted"/>
<keyword evidence="1" id="KW-0175">Coiled coil</keyword>
<evidence type="ECO:0000313" key="2">
    <source>
        <dbReference type="EMBL" id="KAK3734956.1"/>
    </source>
</evidence>
<comment type="caution">
    <text evidence="2">The sequence shown here is derived from an EMBL/GenBank/DDBJ whole genome shotgun (WGS) entry which is preliminary data.</text>
</comment>
<name>A0AAE0Y6W1_9GAST</name>
<gene>
    <name evidence="2" type="ORF">RRG08_038980</name>
</gene>
<dbReference type="AlphaFoldDB" id="A0AAE0Y6W1"/>
<protein>
    <submittedName>
        <fullName evidence="2">Uncharacterized protein</fullName>
    </submittedName>
</protein>
<accession>A0AAE0Y6W1</accession>
<dbReference type="Proteomes" id="UP001283361">
    <property type="component" value="Unassembled WGS sequence"/>
</dbReference>
<evidence type="ECO:0000313" key="3">
    <source>
        <dbReference type="Proteomes" id="UP001283361"/>
    </source>
</evidence>
<sequence>MQYIRYSQLHFAMDPTENLGEIKSLTFEEFQKQLKTLRKDASDSTKKEQTYECCVENLKKRMDLLDRLSESLQEEQNCLKKIINEHGDNDEKKLEVMQAKSKLETNYLFKEIVEEEKKREDFYRKKAAEKCMEQYVEIKKSAHD</sequence>
<organism evidence="2 3">
    <name type="scientific">Elysia crispata</name>
    <name type="common">lettuce slug</name>
    <dbReference type="NCBI Taxonomy" id="231223"/>
    <lineage>
        <taxon>Eukaryota</taxon>
        <taxon>Metazoa</taxon>
        <taxon>Spiralia</taxon>
        <taxon>Lophotrochozoa</taxon>
        <taxon>Mollusca</taxon>
        <taxon>Gastropoda</taxon>
        <taxon>Heterobranchia</taxon>
        <taxon>Euthyneura</taxon>
        <taxon>Panpulmonata</taxon>
        <taxon>Sacoglossa</taxon>
        <taxon>Placobranchoidea</taxon>
        <taxon>Plakobranchidae</taxon>
        <taxon>Elysia</taxon>
    </lineage>
</organism>
<evidence type="ECO:0000256" key="1">
    <source>
        <dbReference type="SAM" id="Coils"/>
    </source>
</evidence>